<evidence type="ECO:0000313" key="2">
    <source>
        <dbReference type="Proteomes" id="UP000724584"/>
    </source>
</evidence>
<dbReference type="Proteomes" id="UP000724584">
    <property type="component" value="Unassembled WGS sequence"/>
</dbReference>
<protein>
    <submittedName>
        <fullName evidence="1">Uncharacterized protein</fullName>
    </submittedName>
</protein>
<proteinExistence type="predicted"/>
<reference evidence="1 2" key="1">
    <citation type="journal article" date="2021" name="Nat. Commun.">
        <title>Genetic determinants of endophytism in the Arabidopsis root mycobiome.</title>
        <authorList>
            <person name="Mesny F."/>
            <person name="Miyauchi S."/>
            <person name="Thiergart T."/>
            <person name="Pickel B."/>
            <person name="Atanasova L."/>
            <person name="Karlsson M."/>
            <person name="Huettel B."/>
            <person name="Barry K.W."/>
            <person name="Haridas S."/>
            <person name="Chen C."/>
            <person name="Bauer D."/>
            <person name="Andreopoulos W."/>
            <person name="Pangilinan J."/>
            <person name="LaButti K."/>
            <person name="Riley R."/>
            <person name="Lipzen A."/>
            <person name="Clum A."/>
            <person name="Drula E."/>
            <person name="Henrissat B."/>
            <person name="Kohler A."/>
            <person name="Grigoriev I.V."/>
            <person name="Martin F.M."/>
            <person name="Hacquard S."/>
        </authorList>
    </citation>
    <scope>NUCLEOTIDE SEQUENCE [LARGE SCALE GENOMIC DNA]</scope>
    <source>
        <strain evidence="1 2">MPI-SDFR-AT-0079</strain>
    </source>
</reference>
<comment type="caution">
    <text evidence="1">The sequence shown here is derived from an EMBL/GenBank/DDBJ whole genome shotgun (WGS) entry which is preliminary data.</text>
</comment>
<sequence length="212" mass="23648">MAASYHNAQPAEEPIEPDDDIPATVDDHQYYGNQRPPYWYRICPGGFLIPPPIPPSSEQHHGIPPAQGPVDGGLVHAQPASDQHHQAPRDAQPRGISQEPTSWESQAGATNTHQPPEPTPPSQGSTTALRPNSEPQSQDRQRCEVWPLTYRTANGWFKVFWCVQIDGESHYLDRPPDLQELSRRYHLPWPSPLSAAPISASRSLPRVLEKTE</sequence>
<keyword evidence="2" id="KW-1185">Reference proteome</keyword>
<accession>A0ACB7P3T4</accession>
<gene>
    <name evidence="1" type="ORF">F5144DRAFT_549712</name>
</gene>
<name>A0ACB7P3T4_9PEZI</name>
<evidence type="ECO:0000313" key="1">
    <source>
        <dbReference type="EMBL" id="KAH6628403.1"/>
    </source>
</evidence>
<organism evidence="1 2">
    <name type="scientific">Chaetomium tenue</name>
    <dbReference type="NCBI Taxonomy" id="1854479"/>
    <lineage>
        <taxon>Eukaryota</taxon>
        <taxon>Fungi</taxon>
        <taxon>Dikarya</taxon>
        <taxon>Ascomycota</taxon>
        <taxon>Pezizomycotina</taxon>
        <taxon>Sordariomycetes</taxon>
        <taxon>Sordariomycetidae</taxon>
        <taxon>Sordariales</taxon>
        <taxon>Chaetomiaceae</taxon>
        <taxon>Chaetomium</taxon>
    </lineage>
</organism>
<dbReference type="EMBL" id="JAGIZQ010000005">
    <property type="protein sequence ID" value="KAH6628403.1"/>
    <property type="molecule type" value="Genomic_DNA"/>
</dbReference>